<dbReference type="RefSeq" id="WP_275109948.1">
    <property type="nucleotide sequence ID" value="NZ_JAKJSC010000001.1"/>
</dbReference>
<dbReference type="Proteomes" id="UP001528920">
    <property type="component" value="Unassembled WGS sequence"/>
</dbReference>
<reference evidence="3 4" key="1">
    <citation type="submission" date="2022-01" db="EMBL/GenBank/DDBJ databases">
        <title>Labilibaculum sp. nov, a marine bacterium isolated from Antarctica.</title>
        <authorList>
            <person name="Dai W."/>
        </authorList>
    </citation>
    <scope>NUCLEOTIDE SEQUENCE [LARGE SCALE GENOMIC DNA]</scope>
    <source>
        <strain evidence="3 4">DW002</strain>
    </source>
</reference>
<feature type="chain" id="PRO_5045368759" evidence="2">
    <location>
        <begin position="27"/>
        <end position="295"/>
    </location>
</feature>
<sequence>MKINKRSISILSLVAFLFLGMSGLQAQQEKRDFKQRGDQTSVLNEVQKEQMKEARIAFAKATIDLKNELGELHAKQRTLFSAEKPNMKEIYANADKISELKNQIKKEEIGMKLDIRSFLTEEQQMKMAKHSKHRKGVMRDKKGQMGQANRAEMGRAKQGMRKGDRGEQQGKKGYGIKQKAGKQMGKDRNMLDLSDEQKAQMKEIRVAHLKETKELKNELEVIRLKQKHLMTAEKVDKNSIMDNIDRLSNIQNQLAKKQIDNKMEIREILTEDQLVLFMSHPKGKKGFAKRHKRMN</sequence>
<comment type="caution">
    <text evidence="3">The sequence shown here is derived from an EMBL/GenBank/DDBJ whole genome shotgun (WGS) entry which is preliminary data.</text>
</comment>
<organism evidence="3 4">
    <name type="scientific">Paralabilibaculum antarcticum</name>
    <dbReference type="NCBI Taxonomy" id="2912572"/>
    <lineage>
        <taxon>Bacteria</taxon>
        <taxon>Pseudomonadati</taxon>
        <taxon>Bacteroidota</taxon>
        <taxon>Bacteroidia</taxon>
        <taxon>Marinilabiliales</taxon>
        <taxon>Marinifilaceae</taxon>
        <taxon>Paralabilibaculum</taxon>
    </lineage>
</organism>
<evidence type="ECO:0000313" key="3">
    <source>
        <dbReference type="EMBL" id="MDE5418622.1"/>
    </source>
</evidence>
<dbReference type="EMBL" id="JAKJSC010000001">
    <property type="protein sequence ID" value="MDE5418622.1"/>
    <property type="molecule type" value="Genomic_DNA"/>
</dbReference>
<evidence type="ECO:0000256" key="2">
    <source>
        <dbReference type="SAM" id="SignalP"/>
    </source>
</evidence>
<protein>
    <submittedName>
        <fullName evidence="3">Periplasmic heavy metal sensor</fullName>
    </submittedName>
</protein>
<feature type="compositionally biased region" description="Basic and acidic residues" evidence="1">
    <location>
        <begin position="161"/>
        <end position="170"/>
    </location>
</feature>
<feature type="region of interest" description="Disordered" evidence="1">
    <location>
        <begin position="128"/>
        <end position="185"/>
    </location>
</feature>
<keyword evidence="2" id="KW-0732">Signal</keyword>
<gene>
    <name evidence="3" type="ORF">L3049_11445</name>
</gene>
<keyword evidence="4" id="KW-1185">Reference proteome</keyword>
<proteinExistence type="predicted"/>
<dbReference type="Gene3D" id="1.20.120.1490">
    <property type="match status" value="2"/>
</dbReference>
<evidence type="ECO:0000256" key="1">
    <source>
        <dbReference type="SAM" id="MobiDB-lite"/>
    </source>
</evidence>
<feature type="signal peptide" evidence="2">
    <location>
        <begin position="1"/>
        <end position="26"/>
    </location>
</feature>
<dbReference type="InterPro" id="IPR025961">
    <property type="entry name" value="Metal_resist"/>
</dbReference>
<accession>A0ABT5VTI1</accession>
<dbReference type="Pfam" id="PF13801">
    <property type="entry name" value="Metal_resist"/>
    <property type="match status" value="1"/>
</dbReference>
<name>A0ABT5VTI1_9BACT</name>
<evidence type="ECO:0000313" key="4">
    <source>
        <dbReference type="Proteomes" id="UP001528920"/>
    </source>
</evidence>